<evidence type="ECO:0000313" key="7">
    <source>
        <dbReference type="Proteomes" id="UP000770015"/>
    </source>
</evidence>
<feature type="compositionally biased region" description="Polar residues" evidence="4">
    <location>
        <begin position="61"/>
        <end position="72"/>
    </location>
</feature>
<comment type="caution">
    <text evidence="6">The sequence shown here is derived from an EMBL/GenBank/DDBJ whole genome shotgun (WGS) entry which is preliminary data.</text>
</comment>
<accession>A0A9P8VNE1</accession>
<gene>
    <name evidence="6" type="ORF">F5X68DRAFT_258281</name>
</gene>
<sequence>MLSEHQRGCCPTAPARSSTEQQTQRVNKHHAHAPSHGGQGQQSQTLPSTSWASDDDLRQPRSPSTTQPSLATSERKSKLRLRNREAAQKCRKRKQRGIEALQNQEVAVEALHDSLVTEASQLQHEVLVLKNMVLNHGGCNCAFIEDYIQGAASNLVHQEGGCGGANFGTVEDEDTRDHIKVEPGMADQGYFMPEDYSLGRDQGNEPGLQQQYGNARGPGATDMGMGMSSLVQQGRPMHHLGLRS</sequence>
<evidence type="ECO:0000256" key="3">
    <source>
        <dbReference type="ARBA" id="ARBA00023163"/>
    </source>
</evidence>
<evidence type="ECO:0000256" key="4">
    <source>
        <dbReference type="SAM" id="MobiDB-lite"/>
    </source>
</evidence>
<evidence type="ECO:0000256" key="1">
    <source>
        <dbReference type="ARBA" id="ARBA00023015"/>
    </source>
</evidence>
<dbReference type="EMBL" id="JAGSXJ010000002">
    <property type="protein sequence ID" value="KAH6695743.1"/>
    <property type="molecule type" value="Genomic_DNA"/>
</dbReference>
<dbReference type="GO" id="GO:0005667">
    <property type="term" value="C:transcription regulator complex"/>
    <property type="evidence" value="ECO:0007669"/>
    <property type="project" value="TreeGrafter"/>
</dbReference>
<dbReference type="GO" id="GO:0051726">
    <property type="term" value="P:regulation of cell cycle"/>
    <property type="evidence" value="ECO:0007669"/>
    <property type="project" value="TreeGrafter"/>
</dbReference>
<dbReference type="Gene3D" id="1.20.5.170">
    <property type="match status" value="1"/>
</dbReference>
<dbReference type="InterPro" id="IPR004827">
    <property type="entry name" value="bZIP"/>
</dbReference>
<evidence type="ECO:0000313" key="6">
    <source>
        <dbReference type="EMBL" id="KAH6695743.1"/>
    </source>
</evidence>
<organism evidence="6 7">
    <name type="scientific">Plectosphaerella plurivora</name>
    <dbReference type="NCBI Taxonomy" id="936078"/>
    <lineage>
        <taxon>Eukaryota</taxon>
        <taxon>Fungi</taxon>
        <taxon>Dikarya</taxon>
        <taxon>Ascomycota</taxon>
        <taxon>Pezizomycotina</taxon>
        <taxon>Sordariomycetes</taxon>
        <taxon>Hypocreomycetidae</taxon>
        <taxon>Glomerellales</taxon>
        <taxon>Plectosphaerellaceae</taxon>
        <taxon>Plectosphaerella</taxon>
    </lineage>
</organism>
<dbReference type="PROSITE" id="PS50217">
    <property type="entry name" value="BZIP"/>
    <property type="match status" value="1"/>
</dbReference>
<dbReference type="Pfam" id="PF00170">
    <property type="entry name" value="bZIP_1"/>
    <property type="match status" value="1"/>
</dbReference>
<name>A0A9P8VNE1_9PEZI</name>
<dbReference type="SMART" id="SM00338">
    <property type="entry name" value="BRLZ"/>
    <property type="match status" value="1"/>
</dbReference>
<dbReference type="PANTHER" id="PTHR11462">
    <property type="entry name" value="JUN TRANSCRIPTION FACTOR-RELATED"/>
    <property type="match status" value="1"/>
</dbReference>
<proteinExistence type="predicted"/>
<dbReference type="Proteomes" id="UP000770015">
    <property type="component" value="Unassembled WGS sequence"/>
</dbReference>
<feature type="compositionally biased region" description="Polar residues" evidence="4">
    <location>
        <begin position="15"/>
        <end position="25"/>
    </location>
</feature>
<dbReference type="PROSITE" id="PS00036">
    <property type="entry name" value="BZIP_BASIC"/>
    <property type="match status" value="1"/>
</dbReference>
<keyword evidence="2" id="KW-0238">DNA-binding</keyword>
<dbReference type="CDD" id="cd14687">
    <property type="entry name" value="bZIP_ATF2"/>
    <property type="match status" value="1"/>
</dbReference>
<feature type="domain" description="BZIP" evidence="5">
    <location>
        <begin position="73"/>
        <end position="136"/>
    </location>
</feature>
<reference evidence="6" key="1">
    <citation type="journal article" date="2021" name="Nat. Commun.">
        <title>Genetic determinants of endophytism in the Arabidopsis root mycobiome.</title>
        <authorList>
            <person name="Mesny F."/>
            <person name="Miyauchi S."/>
            <person name="Thiergart T."/>
            <person name="Pickel B."/>
            <person name="Atanasova L."/>
            <person name="Karlsson M."/>
            <person name="Huettel B."/>
            <person name="Barry K.W."/>
            <person name="Haridas S."/>
            <person name="Chen C."/>
            <person name="Bauer D."/>
            <person name="Andreopoulos W."/>
            <person name="Pangilinan J."/>
            <person name="LaButti K."/>
            <person name="Riley R."/>
            <person name="Lipzen A."/>
            <person name="Clum A."/>
            <person name="Drula E."/>
            <person name="Henrissat B."/>
            <person name="Kohler A."/>
            <person name="Grigoriev I.V."/>
            <person name="Martin F.M."/>
            <person name="Hacquard S."/>
        </authorList>
    </citation>
    <scope>NUCLEOTIDE SEQUENCE</scope>
    <source>
        <strain evidence="6">MPI-SDFR-AT-0117</strain>
    </source>
</reference>
<dbReference type="AlphaFoldDB" id="A0A9P8VNE1"/>
<feature type="compositionally biased region" description="Polar residues" evidence="4">
    <location>
        <begin position="41"/>
        <end position="52"/>
    </location>
</feature>
<dbReference type="OrthoDB" id="295274at2759"/>
<feature type="region of interest" description="Disordered" evidence="4">
    <location>
        <begin position="1"/>
        <end position="94"/>
    </location>
</feature>
<dbReference type="InterPro" id="IPR050946">
    <property type="entry name" value="AP-1_TF_bZIP"/>
</dbReference>
<dbReference type="GO" id="GO:0000978">
    <property type="term" value="F:RNA polymerase II cis-regulatory region sequence-specific DNA binding"/>
    <property type="evidence" value="ECO:0007669"/>
    <property type="project" value="TreeGrafter"/>
</dbReference>
<dbReference type="GO" id="GO:0000981">
    <property type="term" value="F:DNA-binding transcription factor activity, RNA polymerase II-specific"/>
    <property type="evidence" value="ECO:0007669"/>
    <property type="project" value="TreeGrafter"/>
</dbReference>
<evidence type="ECO:0000256" key="2">
    <source>
        <dbReference type="ARBA" id="ARBA00023125"/>
    </source>
</evidence>
<evidence type="ECO:0000259" key="5">
    <source>
        <dbReference type="PROSITE" id="PS50217"/>
    </source>
</evidence>
<keyword evidence="7" id="KW-1185">Reference proteome</keyword>
<dbReference type="PANTHER" id="PTHR11462:SF35">
    <property type="entry name" value="TRANSCRIPTION FACTOR JRA"/>
    <property type="match status" value="1"/>
</dbReference>
<dbReference type="InterPro" id="IPR046347">
    <property type="entry name" value="bZIP_sf"/>
</dbReference>
<keyword evidence="3" id="KW-0804">Transcription</keyword>
<protein>
    <recommendedName>
        <fullName evidence="5">BZIP domain-containing protein</fullName>
    </recommendedName>
</protein>
<keyword evidence="1" id="KW-0805">Transcription regulation</keyword>
<dbReference type="SUPFAM" id="SSF57959">
    <property type="entry name" value="Leucine zipper domain"/>
    <property type="match status" value="1"/>
</dbReference>